<accession>A0ACC1DC61</accession>
<evidence type="ECO:0000313" key="2">
    <source>
        <dbReference type="Proteomes" id="UP000824533"/>
    </source>
</evidence>
<evidence type="ECO:0000313" key="1">
    <source>
        <dbReference type="EMBL" id="KAJ0181466.1"/>
    </source>
</evidence>
<protein>
    <submittedName>
        <fullName evidence="1">Uncharacterized protein</fullName>
    </submittedName>
</protein>
<proteinExistence type="predicted"/>
<sequence length="420" mass="48738">MRKLDYWKKRNVVQVNGTLWKFLFSGRSLSEIYKEIYEEHNESHIGLFLGSSPALIIKDLEDIHLVLSGEFHNFYSRGIIKNPNDVLADNIVFIDEFPKWKIIRHKFSPVFTSLRLKTMFVVIEKCAKDFVELIAHDKAMNDKPFNALYTYTTASIGASVFGIETLTGKNLMESPFLDMAWKSMMPSLKTNMRILIGNVFPKLFLWLNLKIFGEYEEFFVDAVKKVLKHRRSAEKRPDFIDLCLELQNQGTMIDPVSGYRLEPSDEIIAAQAFFFFIAGIDTTANAMHFTLLELASNPNVLLKLHSEIDTVFQNDKQELSYNDLDRMQYLDMVINEALRKYPPVGVIQRKCTKDTILPSKTVKVEKDTIVIIPIYALHRDESLYPDPELFDPQRFDPNEMRVKKSSFLGFGEAPLWWRFT</sequence>
<gene>
    <name evidence="1" type="ORF">K1T71_003551</name>
</gene>
<dbReference type="EMBL" id="CM034391">
    <property type="protein sequence ID" value="KAJ0181466.1"/>
    <property type="molecule type" value="Genomic_DNA"/>
</dbReference>
<dbReference type="Proteomes" id="UP000824533">
    <property type="component" value="Linkage Group LG05"/>
</dbReference>
<organism evidence="1 2">
    <name type="scientific">Dendrolimus kikuchii</name>
    <dbReference type="NCBI Taxonomy" id="765133"/>
    <lineage>
        <taxon>Eukaryota</taxon>
        <taxon>Metazoa</taxon>
        <taxon>Ecdysozoa</taxon>
        <taxon>Arthropoda</taxon>
        <taxon>Hexapoda</taxon>
        <taxon>Insecta</taxon>
        <taxon>Pterygota</taxon>
        <taxon>Neoptera</taxon>
        <taxon>Endopterygota</taxon>
        <taxon>Lepidoptera</taxon>
        <taxon>Glossata</taxon>
        <taxon>Ditrysia</taxon>
        <taxon>Bombycoidea</taxon>
        <taxon>Lasiocampidae</taxon>
        <taxon>Dendrolimus</taxon>
    </lineage>
</organism>
<comment type="caution">
    <text evidence="1">The sequence shown here is derived from an EMBL/GenBank/DDBJ whole genome shotgun (WGS) entry which is preliminary data.</text>
</comment>
<reference evidence="1 2" key="1">
    <citation type="journal article" date="2021" name="Front. Genet.">
        <title>Chromosome-Level Genome Assembly Reveals Significant Gene Expansion in the Toll and IMD Signaling Pathways of Dendrolimus kikuchii.</title>
        <authorList>
            <person name="Zhou J."/>
            <person name="Wu P."/>
            <person name="Xiong Z."/>
            <person name="Liu N."/>
            <person name="Zhao N."/>
            <person name="Ji M."/>
            <person name="Qiu Y."/>
            <person name="Yang B."/>
        </authorList>
    </citation>
    <scope>NUCLEOTIDE SEQUENCE [LARGE SCALE GENOMIC DNA]</scope>
    <source>
        <strain evidence="1">Ann1</strain>
    </source>
</reference>
<name>A0ACC1DC61_9NEOP</name>
<keyword evidence="2" id="KW-1185">Reference proteome</keyword>